<protein>
    <recommendedName>
        <fullName evidence="1">Fatty acyl-CoA reductase</fullName>
        <ecNumber evidence="1">1.2.1.84</ecNumber>
    </recommendedName>
</protein>
<proteinExistence type="inferred from homology"/>
<dbReference type="PANTHER" id="PTHR11011">
    <property type="entry name" value="MALE STERILITY PROTEIN 2-RELATED"/>
    <property type="match status" value="1"/>
</dbReference>
<reference evidence="3 4" key="1">
    <citation type="journal article" date="2013" name="BMC Genomics">
        <title>Reconstruction of the lipid metabolism for the microalga Monoraphidium neglectum from its genome sequence reveals characteristics suitable for biofuel production.</title>
        <authorList>
            <person name="Bogen C."/>
            <person name="Al-Dilaimi A."/>
            <person name="Albersmeier A."/>
            <person name="Wichmann J."/>
            <person name="Grundmann M."/>
            <person name="Rupp O."/>
            <person name="Lauersen K.J."/>
            <person name="Blifernez-Klassen O."/>
            <person name="Kalinowski J."/>
            <person name="Goesmann A."/>
            <person name="Mussgnug J.H."/>
            <person name="Kruse O."/>
        </authorList>
    </citation>
    <scope>NUCLEOTIDE SEQUENCE [LARGE SCALE GENOMIC DNA]</scope>
    <source>
        <strain evidence="3 4">SAG 48.87</strain>
    </source>
</reference>
<keyword evidence="1" id="KW-0560">Oxidoreductase</keyword>
<dbReference type="PANTHER" id="PTHR11011:SF45">
    <property type="entry name" value="FATTY ACYL-COA REDUCTASE CG8306-RELATED"/>
    <property type="match status" value="1"/>
</dbReference>
<dbReference type="STRING" id="145388.A0A0D2MCH4"/>
<gene>
    <name evidence="3" type="ORF">MNEG_9435</name>
</gene>
<dbReference type="EC" id="1.2.1.84" evidence="1"/>
<dbReference type="GO" id="GO:0080019">
    <property type="term" value="F:alcohol-forming very long-chain fatty acyl-CoA reductase activity"/>
    <property type="evidence" value="ECO:0007669"/>
    <property type="project" value="InterPro"/>
</dbReference>
<accession>A0A0D2MCH4</accession>
<evidence type="ECO:0000313" key="3">
    <source>
        <dbReference type="EMBL" id="KIY98526.1"/>
    </source>
</evidence>
<comment type="catalytic activity">
    <reaction evidence="1">
        <text>a long-chain fatty acyl-CoA + 2 NADPH + 2 H(+) = a long-chain primary fatty alcohol + 2 NADP(+) + CoA</text>
        <dbReference type="Rhea" id="RHEA:52716"/>
        <dbReference type="ChEBI" id="CHEBI:15378"/>
        <dbReference type="ChEBI" id="CHEBI:57287"/>
        <dbReference type="ChEBI" id="CHEBI:57783"/>
        <dbReference type="ChEBI" id="CHEBI:58349"/>
        <dbReference type="ChEBI" id="CHEBI:77396"/>
        <dbReference type="ChEBI" id="CHEBI:83139"/>
        <dbReference type="EC" id="1.2.1.84"/>
    </reaction>
</comment>
<evidence type="ECO:0000256" key="1">
    <source>
        <dbReference type="RuleBase" id="RU363097"/>
    </source>
</evidence>
<dbReference type="Proteomes" id="UP000054498">
    <property type="component" value="Unassembled WGS sequence"/>
</dbReference>
<dbReference type="Gene3D" id="3.40.50.720">
    <property type="entry name" value="NAD(P)-binding Rossmann-like Domain"/>
    <property type="match status" value="1"/>
</dbReference>
<keyword evidence="1" id="KW-0443">Lipid metabolism</keyword>
<comment type="function">
    <text evidence="1">Catalyzes the reduction of fatty acyl-CoA to fatty alcohols.</text>
</comment>
<feature type="domain" description="Thioester reductase (TE)" evidence="2">
    <location>
        <begin position="2"/>
        <end position="160"/>
    </location>
</feature>
<keyword evidence="1" id="KW-0444">Lipid biosynthesis</keyword>
<name>A0A0D2MCH4_9CHLO</name>
<dbReference type="GO" id="GO:0102965">
    <property type="term" value="F:alcohol-forming long-chain fatty acyl-CoA reductase activity"/>
    <property type="evidence" value="ECO:0007669"/>
    <property type="project" value="UniProtKB-EC"/>
</dbReference>
<dbReference type="InterPro" id="IPR013120">
    <property type="entry name" value="FAR_NAD-bd"/>
</dbReference>
<evidence type="ECO:0000313" key="4">
    <source>
        <dbReference type="Proteomes" id="UP000054498"/>
    </source>
</evidence>
<dbReference type="AlphaFoldDB" id="A0A0D2MCH4"/>
<keyword evidence="1" id="KW-0521">NADP</keyword>
<dbReference type="KEGG" id="mng:MNEG_9435"/>
<dbReference type="Pfam" id="PF07993">
    <property type="entry name" value="NAD_binding_4"/>
    <property type="match status" value="1"/>
</dbReference>
<dbReference type="GeneID" id="25742310"/>
<sequence>MPRLRSVAYISTAYVNINQPPLTRVEERQYPVMVDGREVDVAGVAEELLALPPEQAAARAASLIDLLGFKNTYALGKHLAEKEAARLQRALALPLVVVRPSLVSAVAVEPYCGFCGNYAGQVGAAAAYLLGLYDDQPEAAAVGGSSVWDVVPGDVVAHAIIAAAAAAGTPAARPCIAARPPRGGGAAGEGSEAAVDAGGARGAPPLMIVQVSTSCIYPLTASAMFNQGVLWCLAHPRPFTLAWRRPRGMDPRQQYNERLWRRHMRAAERKVGAVAWALRHLGKRMRAAERQVVLGMRTYKTINTEKYDLRLFFAADNLTALEAALEPSERSDYVITWRPPTPNVISVVCEASGGGSSSSSSSNSSNSSGSSRAARLWSDAACSASCTFGVPFARLAGACGCLAPPRVQDAAGRGRQRGCAEGVFKPAAAPAAHASSKPAAVATAGSDSGACTEEPAAAAHARAARAARQGGWVLFGNNMLAYLYRELYRCDVQPDAAVPPAALRRLEPLMAPELRAEGGRVRHVFVPVEGTAGRGRRA</sequence>
<dbReference type="EMBL" id="KK102154">
    <property type="protein sequence ID" value="KIY98526.1"/>
    <property type="molecule type" value="Genomic_DNA"/>
</dbReference>
<dbReference type="RefSeq" id="XP_013897546.1">
    <property type="nucleotide sequence ID" value="XM_014042092.1"/>
</dbReference>
<evidence type="ECO:0000259" key="2">
    <source>
        <dbReference type="Pfam" id="PF07993"/>
    </source>
</evidence>
<comment type="similarity">
    <text evidence="1">Belongs to the fatty acyl-CoA reductase family.</text>
</comment>
<dbReference type="GO" id="GO:0035336">
    <property type="term" value="P:long-chain fatty-acyl-CoA metabolic process"/>
    <property type="evidence" value="ECO:0007669"/>
    <property type="project" value="TreeGrafter"/>
</dbReference>
<keyword evidence="4" id="KW-1185">Reference proteome</keyword>
<organism evidence="3 4">
    <name type="scientific">Monoraphidium neglectum</name>
    <dbReference type="NCBI Taxonomy" id="145388"/>
    <lineage>
        <taxon>Eukaryota</taxon>
        <taxon>Viridiplantae</taxon>
        <taxon>Chlorophyta</taxon>
        <taxon>core chlorophytes</taxon>
        <taxon>Chlorophyceae</taxon>
        <taxon>CS clade</taxon>
        <taxon>Sphaeropleales</taxon>
        <taxon>Selenastraceae</taxon>
        <taxon>Monoraphidium</taxon>
    </lineage>
</organism>
<dbReference type="InterPro" id="IPR026055">
    <property type="entry name" value="FAR"/>
</dbReference>